<feature type="transmembrane region" description="Helical" evidence="7">
    <location>
        <begin position="689"/>
        <end position="709"/>
    </location>
</feature>
<evidence type="ECO:0000256" key="1">
    <source>
        <dbReference type="ARBA" id="ARBA00004651"/>
    </source>
</evidence>
<feature type="domain" description="Membrane transport protein MMPL" evidence="8">
    <location>
        <begin position="543"/>
        <end position="754"/>
    </location>
</feature>
<feature type="domain" description="Membrane transport protein MMPL" evidence="8">
    <location>
        <begin position="82"/>
        <end position="282"/>
    </location>
</feature>
<dbReference type="InterPro" id="IPR050545">
    <property type="entry name" value="Mycobact_MmpL"/>
</dbReference>
<proteinExistence type="inferred from homology"/>
<feature type="transmembrane region" description="Helical" evidence="7">
    <location>
        <begin position="202"/>
        <end position="221"/>
    </location>
</feature>
<dbReference type="AlphaFoldDB" id="A0A2S3ZGR9"/>
<dbReference type="InterPro" id="IPR004869">
    <property type="entry name" value="MMPL_dom"/>
</dbReference>
<keyword evidence="3" id="KW-1003">Cell membrane</keyword>
<evidence type="ECO:0000256" key="3">
    <source>
        <dbReference type="ARBA" id="ARBA00022475"/>
    </source>
</evidence>
<reference evidence="9 10" key="1">
    <citation type="submission" date="2018-01" db="EMBL/GenBank/DDBJ databases">
        <title>Cryobacterium sp. nov., from glaciers in China.</title>
        <authorList>
            <person name="Liu Q."/>
            <person name="Xin Y.-H."/>
        </authorList>
    </citation>
    <scope>NUCLEOTIDE SEQUENCE [LARGE SCALE GENOMIC DNA]</scope>
    <source>
        <strain evidence="9 10">TMN-42</strain>
    </source>
</reference>
<comment type="subcellular location">
    <subcellularLocation>
        <location evidence="1">Cell membrane</location>
        <topology evidence="1">Multi-pass membrane protein</topology>
    </subcellularLocation>
</comment>
<feature type="transmembrane region" description="Helical" evidence="7">
    <location>
        <begin position="643"/>
        <end position="668"/>
    </location>
</feature>
<evidence type="ECO:0000313" key="10">
    <source>
        <dbReference type="Proteomes" id="UP000237340"/>
    </source>
</evidence>
<evidence type="ECO:0000256" key="4">
    <source>
        <dbReference type="ARBA" id="ARBA00022692"/>
    </source>
</evidence>
<feature type="transmembrane region" description="Helical" evidence="7">
    <location>
        <begin position="721"/>
        <end position="745"/>
    </location>
</feature>
<organism evidence="9 10">
    <name type="scientific">Cryobacterium zongtaii</name>
    <dbReference type="NCBI Taxonomy" id="1259217"/>
    <lineage>
        <taxon>Bacteria</taxon>
        <taxon>Bacillati</taxon>
        <taxon>Actinomycetota</taxon>
        <taxon>Actinomycetes</taxon>
        <taxon>Micrococcales</taxon>
        <taxon>Microbacteriaceae</taxon>
        <taxon>Cryobacterium</taxon>
    </lineage>
</organism>
<evidence type="ECO:0000256" key="7">
    <source>
        <dbReference type="SAM" id="Phobius"/>
    </source>
</evidence>
<dbReference type="Pfam" id="PF03176">
    <property type="entry name" value="MMPL"/>
    <property type="match status" value="3"/>
</dbReference>
<feature type="domain" description="Membrane transport protein MMPL" evidence="8">
    <location>
        <begin position="325"/>
        <end position="436"/>
    </location>
</feature>
<dbReference type="SUPFAM" id="SSF82866">
    <property type="entry name" value="Multidrug efflux transporter AcrB transmembrane domain"/>
    <property type="match status" value="2"/>
</dbReference>
<name>A0A2S3ZGR9_9MICO</name>
<protein>
    <submittedName>
        <fullName evidence="9">MMPL family transporter</fullName>
    </submittedName>
</protein>
<dbReference type="PANTHER" id="PTHR33406">
    <property type="entry name" value="MEMBRANE PROTEIN MJ1562-RELATED"/>
    <property type="match status" value="1"/>
</dbReference>
<dbReference type="PANTHER" id="PTHR33406:SF11">
    <property type="entry name" value="MEMBRANE PROTEIN SCO6666-RELATED"/>
    <property type="match status" value="1"/>
</dbReference>
<evidence type="ECO:0000313" key="9">
    <source>
        <dbReference type="EMBL" id="POH66567.1"/>
    </source>
</evidence>
<keyword evidence="6 7" id="KW-0472">Membrane</keyword>
<evidence type="ECO:0000256" key="2">
    <source>
        <dbReference type="ARBA" id="ARBA00010157"/>
    </source>
</evidence>
<feature type="transmembrane region" description="Helical" evidence="7">
    <location>
        <begin position="249"/>
        <end position="273"/>
    </location>
</feature>
<dbReference type="GO" id="GO:0005886">
    <property type="term" value="C:plasma membrane"/>
    <property type="evidence" value="ECO:0007669"/>
    <property type="project" value="UniProtKB-SubCell"/>
</dbReference>
<feature type="transmembrane region" description="Helical" evidence="7">
    <location>
        <begin position="363"/>
        <end position="391"/>
    </location>
</feature>
<evidence type="ECO:0000256" key="6">
    <source>
        <dbReference type="ARBA" id="ARBA00023136"/>
    </source>
</evidence>
<evidence type="ECO:0000256" key="5">
    <source>
        <dbReference type="ARBA" id="ARBA00022989"/>
    </source>
</evidence>
<feature type="transmembrane region" description="Helical" evidence="7">
    <location>
        <begin position="434"/>
        <end position="454"/>
    </location>
</feature>
<evidence type="ECO:0000259" key="8">
    <source>
        <dbReference type="Pfam" id="PF03176"/>
    </source>
</evidence>
<keyword evidence="4 7" id="KW-0812">Transmembrane</keyword>
<keyword evidence="10" id="KW-1185">Reference proteome</keyword>
<feature type="transmembrane region" description="Helical" evidence="7">
    <location>
        <begin position="226"/>
        <end position="243"/>
    </location>
</feature>
<dbReference type="EMBL" id="PPXD01000009">
    <property type="protein sequence ID" value="POH66567.1"/>
    <property type="molecule type" value="Genomic_DNA"/>
</dbReference>
<dbReference type="Proteomes" id="UP000237340">
    <property type="component" value="Unassembled WGS sequence"/>
</dbReference>
<dbReference type="RefSeq" id="WP_103460206.1">
    <property type="nucleotide sequence ID" value="NZ_PPXD01000009.1"/>
</dbReference>
<feature type="transmembrane region" description="Helical" evidence="7">
    <location>
        <begin position="601"/>
        <end position="623"/>
    </location>
</feature>
<feature type="transmembrane region" description="Helical" evidence="7">
    <location>
        <begin position="575"/>
        <end position="594"/>
    </location>
</feature>
<gene>
    <name evidence="9" type="ORF">C3B61_08390</name>
</gene>
<comment type="caution">
    <text evidence="9">The sequence shown here is derived from an EMBL/GenBank/DDBJ whole genome shotgun (WGS) entry which is preliminary data.</text>
</comment>
<accession>A0A2S3ZGR9</accession>
<dbReference type="PROSITE" id="PS51257">
    <property type="entry name" value="PROKAR_LIPOPROTEIN"/>
    <property type="match status" value="1"/>
</dbReference>
<feature type="transmembrane region" description="Helical" evidence="7">
    <location>
        <begin position="340"/>
        <end position="357"/>
    </location>
</feature>
<keyword evidence="5 7" id="KW-1133">Transmembrane helix</keyword>
<dbReference type="Gene3D" id="1.20.1640.10">
    <property type="entry name" value="Multidrug efflux transporter AcrB transmembrane domain"/>
    <property type="match status" value="2"/>
</dbReference>
<sequence>MLRKLGVSVARHRLIALLCWAVALAACLATALLGVTGESLFQRLSSAGPSVDGEAQTATDLIEGPADQQTESLSLLVHPTDLASPDLAAILDSATLRLEQVDGVAQVVNPLVIPPLPDGSPNPAAAPLLSADGAGMLLTVAMDTTDGTVSDPLLTYVQRRLQVAADEIGQLDPNAQVEVGGAPLIVESLVAVAESDLQKGELIALPIALLVMLIIFGGFLAAGIPLVGAIASIIGALGMLYAFTYVSDIGITVMNVITVIGLGLSIDYGLLMVSRFREEFRARVGGGGPGAPPGPHGEPFGDLPPLKTGELATLPHHRHSRHELMLQAVGATVNTAGRTVLYSGLTFAIATAGLLVFEPSIIRAIAIGAICVVLIAILTALVLVPALLGYLGERLVQPGLLTRIPGVGRWLTRFGDIAPAEGVFSKLARLVQRAPVLVALGGTAVLLLLSSPVLSMTVANSADDAIPPSSTQYDFITTLNEEFPLATAPRVLLVSNTDEAAAVAWATEVATLPGVTDVAPPVDQNGYWVSRVEVDTHQGDDVVRQIRADRPAFDNWVAGADAQAVDYLDSLAGGAPWAVLIIALATFVLLFLMTGSVIIPLTALVISAISLGAAAGVLVWGFQEGNLSGLLNFDPVTISGVDALVLTLVLTFGFGLAMDYEMFLLARIKEHHDRGESTRLSIETGLQSSGRIITSAALIIVLVFAGFATGELMQMKQIGTALAVAVLLDATLVRIVLVPAVMTSLERVLWWAPRWTAPIHSRFGLSE</sequence>
<comment type="similarity">
    <text evidence="2">Belongs to the resistance-nodulation-cell division (RND) (TC 2.A.6) family. MmpL subfamily.</text>
</comment>